<comment type="caution">
    <text evidence="2">The sequence shown here is derived from an EMBL/GenBank/DDBJ whole genome shotgun (WGS) entry which is preliminary data.</text>
</comment>
<sequence>MRIKILSAALCVGALTALSATPAFAAGQVERGPENSNSICSYSGLNDEPNAAYPEGGRVQSYGQGVRQGLKDELAARGESPSLLCNANRLPWQDVTGSH</sequence>
<feature type="signal peptide" evidence="1">
    <location>
        <begin position="1"/>
        <end position="25"/>
    </location>
</feature>
<keyword evidence="1" id="KW-0732">Signal</keyword>
<feature type="chain" id="PRO_5021228289" description="Secreted protein" evidence="1">
    <location>
        <begin position="26"/>
        <end position="99"/>
    </location>
</feature>
<dbReference type="Proteomes" id="UP000317715">
    <property type="component" value="Unassembled WGS sequence"/>
</dbReference>
<evidence type="ECO:0000256" key="1">
    <source>
        <dbReference type="SAM" id="SignalP"/>
    </source>
</evidence>
<dbReference type="EMBL" id="BJMD01000007">
    <property type="protein sequence ID" value="GEB18574.1"/>
    <property type="molecule type" value="Genomic_DNA"/>
</dbReference>
<evidence type="ECO:0000313" key="2">
    <source>
        <dbReference type="EMBL" id="GEB18574.1"/>
    </source>
</evidence>
<evidence type="ECO:0000313" key="3">
    <source>
        <dbReference type="Proteomes" id="UP000317715"/>
    </source>
</evidence>
<dbReference type="AlphaFoldDB" id="A0A4Y3N9G5"/>
<dbReference type="RefSeq" id="WP_141282837.1">
    <property type="nucleotide sequence ID" value="NZ_BAAAWK010000001.1"/>
</dbReference>
<accession>A0A4Y3N9G5</accession>
<protein>
    <recommendedName>
        <fullName evidence="4">Secreted protein</fullName>
    </recommendedName>
</protein>
<dbReference type="GeneID" id="97299090"/>
<reference evidence="2 3" key="1">
    <citation type="submission" date="2019-06" db="EMBL/GenBank/DDBJ databases">
        <title>Whole genome shotgun sequence of Paenarthrobacter aurescens NBRC 12136.</title>
        <authorList>
            <person name="Hosoyama A."/>
            <person name="Uohara A."/>
            <person name="Ohji S."/>
            <person name="Ichikawa N."/>
        </authorList>
    </citation>
    <scope>NUCLEOTIDE SEQUENCE [LARGE SCALE GENOMIC DNA]</scope>
    <source>
        <strain evidence="2 3">NBRC 12136</strain>
    </source>
</reference>
<name>A0A4Y3N9G5_PAEAU</name>
<dbReference type="OrthoDB" id="5082358at2"/>
<proteinExistence type="predicted"/>
<organism evidence="2 3">
    <name type="scientific">Paenarthrobacter aurescens</name>
    <name type="common">Arthrobacter aurescens</name>
    <dbReference type="NCBI Taxonomy" id="43663"/>
    <lineage>
        <taxon>Bacteria</taxon>
        <taxon>Bacillati</taxon>
        <taxon>Actinomycetota</taxon>
        <taxon>Actinomycetes</taxon>
        <taxon>Micrococcales</taxon>
        <taxon>Micrococcaceae</taxon>
        <taxon>Paenarthrobacter</taxon>
    </lineage>
</organism>
<gene>
    <name evidence="2" type="ORF">AAU01_13290</name>
</gene>
<evidence type="ECO:0008006" key="4">
    <source>
        <dbReference type="Google" id="ProtNLM"/>
    </source>
</evidence>
<keyword evidence="3" id="KW-1185">Reference proteome</keyword>